<protein>
    <submittedName>
        <fullName evidence="2">DEBR0S6_00826g1_1</fullName>
    </submittedName>
</protein>
<keyword evidence="3" id="KW-1185">Reference proteome</keyword>
<organism evidence="2 3">
    <name type="scientific">Dekkera bruxellensis</name>
    <name type="common">Brettanomyces custersii</name>
    <dbReference type="NCBI Taxonomy" id="5007"/>
    <lineage>
        <taxon>Eukaryota</taxon>
        <taxon>Fungi</taxon>
        <taxon>Dikarya</taxon>
        <taxon>Ascomycota</taxon>
        <taxon>Saccharomycotina</taxon>
        <taxon>Pichiomycetes</taxon>
        <taxon>Pichiales</taxon>
        <taxon>Pichiaceae</taxon>
        <taxon>Brettanomyces</taxon>
    </lineage>
</organism>
<dbReference type="EMBL" id="CABFWN010000006">
    <property type="protein sequence ID" value="VUG19830.1"/>
    <property type="molecule type" value="Genomic_DNA"/>
</dbReference>
<proteinExistence type="predicted"/>
<sequence length="239" mass="27048">MAIYFVSLISRENQPLYIQPFSPYEYNWNTHESEKGVAQSKSVEENAENGSESTKSDKDGADLETKKAELDAGTDTTAKQETTEKSTSKLDNSKNPENPDDSIETKSFIDERTKENELLKYNFLSHMALDVFDSPFMPAAETEPKAGRTYNLLFVHDGVFVFGQETNTGMKIVLGCSREEHTTDQSERNLNGVFKKVNRAYLRLVCNPFITSEKIDSEIENVQFDRSISDIVARWNGQS</sequence>
<dbReference type="PANTHER" id="PTHR12403">
    <property type="entry name" value="TRAFFICKING PROTEIN PARTICLE COMPLEX SUBUNIT 2"/>
    <property type="match status" value="1"/>
</dbReference>
<dbReference type="AlphaFoldDB" id="A0A7D9D1C2"/>
<name>A0A7D9D1C2_DEKBR</name>
<feature type="region of interest" description="Disordered" evidence="1">
    <location>
        <begin position="33"/>
        <end position="109"/>
    </location>
</feature>
<feature type="compositionally biased region" description="Basic and acidic residues" evidence="1">
    <location>
        <begin position="54"/>
        <end position="70"/>
    </location>
</feature>
<dbReference type="GO" id="GO:0005737">
    <property type="term" value="C:cytoplasm"/>
    <property type="evidence" value="ECO:0007669"/>
    <property type="project" value="GOC"/>
</dbReference>
<evidence type="ECO:0000313" key="3">
    <source>
        <dbReference type="Proteomes" id="UP000478008"/>
    </source>
</evidence>
<reference evidence="2 3" key="1">
    <citation type="submission" date="2019-07" db="EMBL/GenBank/DDBJ databases">
        <authorList>
            <person name="Friedrich A."/>
            <person name="Schacherer J."/>
        </authorList>
    </citation>
    <scope>NUCLEOTIDE SEQUENCE [LARGE SCALE GENOMIC DNA]</scope>
</reference>
<dbReference type="InterPro" id="IPR006722">
    <property type="entry name" value="Sedlin"/>
</dbReference>
<dbReference type="Gene3D" id="3.30.450.70">
    <property type="match status" value="1"/>
</dbReference>
<dbReference type="SUPFAM" id="SSF64356">
    <property type="entry name" value="SNARE-like"/>
    <property type="match status" value="1"/>
</dbReference>
<gene>
    <name evidence="2" type="ORF">DEBR0S6_00826G</name>
</gene>
<feature type="compositionally biased region" description="Basic and acidic residues" evidence="1">
    <location>
        <begin position="81"/>
        <end position="94"/>
    </location>
</feature>
<evidence type="ECO:0000313" key="2">
    <source>
        <dbReference type="EMBL" id="VUG19830.1"/>
    </source>
</evidence>
<dbReference type="Pfam" id="PF04628">
    <property type="entry name" value="Sedlin_N"/>
    <property type="match status" value="1"/>
</dbReference>
<dbReference type="Proteomes" id="UP000478008">
    <property type="component" value="Unassembled WGS sequence"/>
</dbReference>
<dbReference type="GO" id="GO:0006888">
    <property type="term" value="P:endoplasmic reticulum to Golgi vesicle-mediated transport"/>
    <property type="evidence" value="ECO:0007669"/>
    <property type="project" value="InterPro"/>
</dbReference>
<dbReference type="InterPro" id="IPR011012">
    <property type="entry name" value="Longin-like_dom_sf"/>
</dbReference>
<evidence type="ECO:0000256" key="1">
    <source>
        <dbReference type="SAM" id="MobiDB-lite"/>
    </source>
</evidence>
<accession>A0A7D9D1C2</accession>